<accession>A0ACB6V6W6</accession>
<dbReference type="EMBL" id="QVQA01000027">
    <property type="protein sequence ID" value="KAF5099977.1"/>
    <property type="molecule type" value="Genomic_DNA"/>
</dbReference>
<gene>
    <name evidence="1" type="ORF">D0Z00_001457</name>
</gene>
<evidence type="ECO:0000313" key="2">
    <source>
        <dbReference type="Proteomes" id="UP000744676"/>
    </source>
</evidence>
<protein>
    <submittedName>
        <fullName evidence="1">Uncharacterized protein</fullName>
    </submittedName>
</protein>
<organism evidence="1 2">
    <name type="scientific">Geotrichum galactomycetum</name>
    <dbReference type="NCBI Taxonomy" id="27317"/>
    <lineage>
        <taxon>Eukaryota</taxon>
        <taxon>Fungi</taxon>
        <taxon>Dikarya</taxon>
        <taxon>Ascomycota</taxon>
        <taxon>Saccharomycotina</taxon>
        <taxon>Dipodascomycetes</taxon>
        <taxon>Dipodascales</taxon>
        <taxon>Dipodascaceae</taxon>
        <taxon>Geotrichum</taxon>
    </lineage>
</organism>
<proteinExistence type="predicted"/>
<reference evidence="1 2" key="1">
    <citation type="journal article" date="2020" name="Front. Microbiol.">
        <title>Phenotypic and Genetic Characterization of the Cheese Ripening Yeast Geotrichum candidum.</title>
        <authorList>
            <person name="Perkins V."/>
            <person name="Vignola S."/>
            <person name="Lessard M.H."/>
            <person name="Plante P.L."/>
            <person name="Corbeil J."/>
            <person name="Dugat-Bony E."/>
            <person name="Frenette M."/>
            <person name="Labrie S."/>
        </authorList>
    </citation>
    <scope>NUCLEOTIDE SEQUENCE [LARGE SCALE GENOMIC DNA]</scope>
    <source>
        <strain evidence="1 2">LMA-1147</strain>
    </source>
</reference>
<keyword evidence="2" id="KW-1185">Reference proteome</keyword>
<dbReference type="Proteomes" id="UP000744676">
    <property type="component" value="Unassembled WGS sequence"/>
</dbReference>
<comment type="caution">
    <text evidence="1">The sequence shown here is derived from an EMBL/GenBank/DDBJ whole genome shotgun (WGS) entry which is preliminary data.</text>
</comment>
<sequence length="585" mass="62882">MPQLNPPPVPSTKVVSANGLRILCISELRGKLSQLNVLAAKYNANCIIHSGNFGFFDAGSVARISVKILRQIAVFSPLLDPKTLSHDAEEIKRTLHSSALSELDLFLSGSYRLNVPVYTIYGAAEDLTVIEKFRAGEYKVPNLHIIDETATHLISTPSGQNIRLFGLGGSLVLHRLFDNGDGTSTIAGSPGVMWTTVLQMGQLIRTARKNFDPTEIRVFVSHPPPAREGLLAQLALSLKADFTISSGLHFIYGSSFNEFSVLPSFDHFKGILAASRAQFMEVWNAVKVQLLELVQTEPKQQQLLMTAIDVFEAMPNTTTKLESDTESESYLENAHKSMWHFNLCDSVYGALVLKIVNGKVATESYSNGFDFQHRLSAPVSKSTTPLAATPQPITKAKPNPTSAPVGSLYASSAISGAPTKPSAKPSSAPAQPNAPATTTSTSSEPVLKEEKLPGIWIANGQDGEESVKAMFAEQDRPLIKSVVIKENFSQPDRMFALVYFQTTEEVSKAIERVDRTLAGKASVIRTYEPSAAGSWGSKSNGTRTWDKGSPRGGRGGYKGRGGFKGRGGSTSGAAGSKTTASSSSA</sequence>
<name>A0ACB6V6W6_9ASCO</name>
<evidence type="ECO:0000313" key="1">
    <source>
        <dbReference type="EMBL" id="KAF5099977.1"/>
    </source>
</evidence>